<dbReference type="OrthoDB" id="1067770at2"/>
<protein>
    <submittedName>
        <fullName evidence="1">Uncharacterized protein</fullName>
    </submittedName>
</protein>
<evidence type="ECO:0000313" key="2">
    <source>
        <dbReference type="Proteomes" id="UP000267517"/>
    </source>
</evidence>
<gene>
    <name evidence="1" type="ORF">PMEL_200506</name>
</gene>
<sequence length="397" mass="46368">MKRFLFISSLLLGLLTFTQCKSNSSKDNILTEKRLMNNENKKMKEIDSLKYLGVEKNKLMKHLKLQELAWFGGDFRDDQSQPRYIPTQEDFLLTIPLVEHYLYTHGFKKPSKELFEKRIRQVFGKDLGANTKSTFINLSNEKSFDFASSFFAIKDKGFITYNWLLRDLISVNGNTITFKSTTLKQILLLNKFLIYNDTGALKQLELNQCGGEGDDIGDYYDGNRILNDLLKEYSYFGNPELNQWFFNAERENPFAFLCYIFDKGKGNNLIVHPELIETIEKNTTGKNSSYYNDKFLIYVYQVLQDEDGMNAAHFNLEQKARMFCYLANSEYKMRNKYADYIPSTDWAQTSMTYVIMTNCKNIYRYARTHKFFGISSPEMMDKIEREGLDLNPPTGSE</sequence>
<dbReference type="AlphaFoldDB" id="A0A250KJS9"/>
<evidence type="ECO:0000313" key="1">
    <source>
        <dbReference type="EMBL" id="BBA29979.1"/>
    </source>
</evidence>
<name>A0A250KJS9_9BACT</name>
<accession>A0A250KJS9</accession>
<dbReference type="Proteomes" id="UP000267517">
    <property type="component" value="Chromosome II"/>
</dbReference>
<reference evidence="1 2" key="1">
    <citation type="submission" date="2017-05" db="EMBL/GenBank/DDBJ databases">
        <title>whole genome sequence of Prevotella melaninogenica GAI 07411.</title>
        <authorList>
            <person name="Kondo Y."/>
            <person name="Hoshino T."/>
        </authorList>
    </citation>
    <scope>NUCLEOTIDE SEQUENCE [LARGE SCALE GENOMIC DNA]</scope>
    <source>
        <strain evidence="1 2">GAI 07411</strain>
    </source>
</reference>
<dbReference type="RefSeq" id="WP_120175072.1">
    <property type="nucleotide sequence ID" value="NZ_AP018050.1"/>
</dbReference>
<dbReference type="EMBL" id="AP018050">
    <property type="protein sequence ID" value="BBA29979.1"/>
    <property type="molecule type" value="Genomic_DNA"/>
</dbReference>
<organism evidence="1 2">
    <name type="scientific">Prevotella melaninogenica</name>
    <dbReference type="NCBI Taxonomy" id="28132"/>
    <lineage>
        <taxon>Bacteria</taxon>
        <taxon>Pseudomonadati</taxon>
        <taxon>Bacteroidota</taxon>
        <taxon>Bacteroidia</taxon>
        <taxon>Bacteroidales</taxon>
        <taxon>Prevotellaceae</taxon>
        <taxon>Prevotella</taxon>
    </lineage>
</organism>
<proteinExistence type="predicted"/>